<keyword evidence="8" id="KW-1185">Reference proteome</keyword>
<keyword evidence="5" id="KW-0574">Periplasm</keyword>
<keyword evidence="5" id="KW-0732">Signal</keyword>
<evidence type="ECO:0000313" key="7">
    <source>
        <dbReference type="EMBL" id="MFC0718925.1"/>
    </source>
</evidence>
<dbReference type="NCBIfam" id="TIGR02695">
    <property type="entry name" value="azurin"/>
    <property type="match status" value="1"/>
</dbReference>
<gene>
    <name evidence="7" type="primary">azu</name>
    <name evidence="7" type="ORF">ACFFFU_14435</name>
</gene>
<accession>A0ABV6SZR0</accession>
<feature type="chain" id="PRO_5044954814" description="Azurin" evidence="5">
    <location>
        <begin position="23"/>
        <end position="151"/>
    </location>
</feature>
<evidence type="ECO:0000256" key="4">
    <source>
        <dbReference type="ARBA" id="ARBA00023008"/>
    </source>
</evidence>
<dbReference type="PANTHER" id="PTHR38439:SF2">
    <property type="entry name" value="OUTER MEMBRANE PROTEIN H.8"/>
    <property type="match status" value="1"/>
</dbReference>
<evidence type="ECO:0000256" key="3">
    <source>
        <dbReference type="ARBA" id="ARBA00022982"/>
    </source>
</evidence>
<feature type="domain" description="Blue (type 1) copper" evidence="6">
    <location>
        <begin position="25"/>
        <end position="149"/>
    </location>
</feature>
<dbReference type="EMBL" id="JBHLTF010000033">
    <property type="protein sequence ID" value="MFC0718925.1"/>
    <property type="molecule type" value="Genomic_DNA"/>
</dbReference>
<keyword evidence="4 5" id="KW-0186">Copper</keyword>
<dbReference type="Gene3D" id="2.60.40.420">
    <property type="entry name" value="Cupredoxins - blue copper proteins"/>
    <property type="match status" value="1"/>
</dbReference>
<dbReference type="Pfam" id="PF00127">
    <property type="entry name" value="Copper-bind"/>
    <property type="match status" value="1"/>
</dbReference>
<proteinExistence type="predicted"/>
<protein>
    <recommendedName>
        <fullName evidence="5">Azurin</fullName>
    </recommendedName>
</protein>
<dbReference type="Proteomes" id="UP001589898">
    <property type="component" value="Unassembled WGS sequence"/>
</dbReference>
<comment type="function">
    <text evidence="5">Transfers electrons from cytochrome c551 to cytochrome oxidase.</text>
</comment>
<feature type="signal peptide" evidence="5">
    <location>
        <begin position="1"/>
        <end position="22"/>
    </location>
</feature>
<evidence type="ECO:0000256" key="1">
    <source>
        <dbReference type="ARBA" id="ARBA00022448"/>
    </source>
</evidence>
<dbReference type="InterPro" id="IPR028871">
    <property type="entry name" value="BlueCu_1_BS"/>
</dbReference>
<sequence length="151" mass="15084">MKKLIIATLGLGLLAFGGTAMASNCTIKLKGDDRMQFDQKEITVSAACKTISIELEHTGKLPAAAMGHNVVVAATADVQAINAAGAKAGAAAGYLPAGDAKVLGATDMIGGGASTKASFPGSKLKAGGDYAFFCSFPGHAALMKGKLVVTP</sequence>
<organism evidence="7 8">
    <name type="scientific">Luteimonas padinae</name>
    <dbReference type="NCBI Taxonomy" id="1714359"/>
    <lineage>
        <taxon>Bacteria</taxon>
        <taxon>Pseudomonadati</taxon>
        <taxon>Pseudomonadota</taxon>
        <taxon>Gammaproteobacteria</taxon>
        <taxon>Lysobacterales</taxon>
        <taxon>Lysobacteraceae</taxon>
        <taxon>Luteimonas</taxon>
    </lineage>
</organism>
<reference evidence="7 8" key="1">
    <citation type="submission" date="2024-09" db="EMBL/GenBank/DDBJ databases">
        <authorList>
            <person name="Sun Q."/>
            <person name="Mori K."/>
        </authorList>
    </citation>
    <scope>NUCLEOTIDE SEQUENCE [LARGE SCALE GENOMIC DNA]</scope>
    <source>
        <strain evidence="7 8">KCTC 52403</strain>
    </source>
</reference>
<keyword evidence="1 5" id="KW-0813">Transport</keyword>
<dbReference type="InterPro" id="IPR050845">
    <property type="entry name" value="Cu-binding_ET"/>
</dbReference>
<dbReference type="CDD" id="cd13922">
    <property type="entry name" value="Azurin"/>
    <property type="match status" value="1"/>
</dbReference>
<evidence type="ECO:0000256" key="5">
    <source>
        <dbReference type="RuleBase" id="RU363017"/>
    </source>
</evidence>
<dbReference type="InterPro" id="IPR014068">
    <property type="entry name" value="Azurin"/>
</dbReference>
<keyword evidence="2 5" id="KW-0479">Metal-binding</keyword>
<dbReference type="PROSITE" id="PS00196">
    <property type="entry name" value="COPPER_BLUE"/>
    <property type="match status" value="1"/>
</dbReference>
<dbReference type="SUPFAM" id="SSF49503">
    <property type="entry name" value="Cupredoxins"/>
    <property type="match status" value="1"/>
</dbReference>
<evidence type="ECO:0000256" key="2">
    <source>
        <dbReference type="ARBA" id="ARBA00022723"/>
    </source>
</evidence>
<dbReference type="RefSeq" id="WP_189495240.1">
    <property type="nucleotide sequence ID" value="NZ_BMZT01000002.1"/>
</dbReference>
<evidence type="ECO:0000259" key="6">
    <source>
        <dbReference type="Pfam" id="PF00127"/>
    </source>
</evidence>
<dbReference type="PANTHER" id="PTHR38439">
    <property type="entry name" value="AURACYANIN-B"/>
    <property type="match status" value="1"/>
</dbReference>
<name>A0ABV6SZR0_9GAMM</name>
<keyword evidence="3 5" id="KW-0249">Electron transport</keyword>
<evidence type="ECO:0000313" key="8">
    <source>
        <dbReference type="Proteomes" id="UP001589898"/>
    </source>
</evidence>
<comment type="subcellular location">
    <subcellularLocation>
        <location evidence="5">Periplasm</location>
    </subcellularLocation>
</comment>
<comment type="caution">
    <text evidence="7">The sequence shown here is derived from an EMBL/GenBank/DDBJ whole genome shotgun (WGS) entry which is preliminary data.</text>
</comment>
<dbReference type="InterPro" id="IPR008972">
    <property type="entry name" value="Cupredoxin"/>
</dbReference>
<dbReference type="InterPro" id="IPR000923">
    <property type="entry name" value="BlueCu_1"/>
</dbReference>